<protein>
    <submittedName>
        <fullName evidence="1">Uncharacterized protein</fullName>
    </submittedName>
</protein>
<reference evidence="2" key="1">
    <citation type="journal article" date="2021" name="BMC Genomics">
        <title>Chromosome-level genome assembly and manually-curated proteome of model necrotroph Parastagonospora nodorum Sn15 reveals a genome-wide trove of candidate effector homologs, and redundancy of virulence-related functions within an accessory chromosome.</title>
        <authorList>
            <person name="Bertazzoni S."/>
            <person name="Jones D.A.B."/>
            <person name="Phan H.T."/>
            <person name="Tan K.-C."/>
            <person name="Hane J.K."/>
        </authorList>
    </citation>
    <scope>NUCLEOTIDE SEQUENCE [LARGE SCALE GENOMIC DNA]</scope>
    <source>
        <strain evidence="2">SN15 / ATCC MYA-4574 / FGSC 10173)</strain>
    </source>
</reference>
<dbReference type="KEGG" id="pno:SNOG_01995"/>
<dbReference type="EMBL" id="CP069024">
    <property type="protein sequence ID" value="QRC91796.1"/>
    <property type="molecule type" value="Genomic_DNA"/>
</dbReference>
<dbReference type="AlphaFoldDB" id="A0A7U2ERL6"/>
<dbReference type="Proteomes" id="UP000663193">
    <property type="component" value="Chromosome 2"/>
</dbReference>
<dbReference type="RefSeq" id="XP_001792616.1">
    <property type="nucleotide sequence ID" value="XM_001792564.1"/>
</dbReference>
<sequence length="93" mass="11492">MFRRLSERLSFEKPEPKPYYYNRMNPEEMQIWEIIGETEDEWRASRKGKLRKHRLTYKERAERQRMFYDTRVGHGICGDDWMRKALPGQRRAP</sequence>
<evidence type="ECO:0000313" key="1">
    <source>
        <dbReference type="EMBL" id="QRC91796.1"/>
    </source>
</evidence>
<dbReference type="VEuPathDB" id="FungiDB:JI435_019950"/>
<accession>A0A7U2ERL6</accession>
<gene>
    <name evidence="1" type="ORF">JI435_019950</name>
</gene>
<dbReference type="OMA" id="DEWMRMK"/>
<proteinExistence type="predicted"/>
<dbReference type="OrthoDB" id="3788931at2759"/>
<organism evidence="1 2">
    <name type="scientific">Phaeosphaeria nodorum (strain SN15 / ATCC MYA-4574 / FGSC 10173)</name>
    <name type="common">Glume blotch fungus</name>
    <name type="synonym">Parastagonospora nodorum</name>
    <dbReference type="NCBI Taxonomy" id="321614"/>
    <lineage>
        <taxon>Eukaryota</taxon>
        <taxon>Fungi</taxon>
        <taxon>Dikarya</taxon>
        <taxon>Ascomycota</taxon>
        <taxon>Pezizomycotina</taxon>
        <taxon>Dothideomycetes</taxon>
        <taxon>Pleosporomycetidae</taxon>
        <taxon>Pleosporales</taxon>
        <taxon>Pleosporineae</taxon>
        <taxon>Phaeosphaeriaceae</taxon>
        <taxon>Parastagonospora</taxon>
    </lineage>
</organism>
<evidence type="ECO:0000313" key="2">
    <source>
        <dbReference type="Proteomes" id="UP000663193"/>
    </source>
</evidence>
<keyword evidence="2" id="KW-1185">Reference proteome</keyword>
<name>A0A7U2ERL6_PHANO</name>